<proteinExistence type="predicted"/>
<dbReference type="Proteomes" id="UP000185860">
    <property type="component" value="Unassembled WGS sequence"/>
</dbReference>
<dbReference type="AlphaFoldDB" id="A0A1U7IBM2"/>
<feature type="compositionally biased region" description="Pro residues" evidence="1">
    <location>
        <begin position="183"/>
        <end position="196"/>
    </location>
</feature>
<dbReference type="RefSeq" id="WP_073595633.1">
    <property type="nucleotide sequence ID" value="NZ_MRCE01000025.1"/>
</dbReference>
<evidence type="ECO:0000313" key="3">
    <source>
        <dbReference type="EMBL" id="OKH33962.1"/>
    </source>
</evidence>
<reference evidence="3 4" key="1">
    <citation type="submission" date="2016-11" db="EMBL/GenBank/DDBJ databases">
        <title>Draft Genome Sequences of Nine Cyanobacterial Strains from Diverse Habitats.</title>
        <authorList>
            <person name="Zhu T."/>
            <person name="Hou S."/>
            <person name="Lu X."/>
            <person name="Hess W.R."/>
        </authorList>
    </citation>
    <scope>NUCLEOTIDE SEQUENCE [LARGE SCALE GENOMIC DNA]</scope>
    <source>
        <strain evidence="3 4">IAM M-71</strain>
    </source>
</reference>
<gene>
    <name evidence="3" type="ORF">NIES2119_21980</name>
</gene>
<feature type="compositionally biased region" description="Low complexity" evidence="1">
    <location>
        <begin position="197"/>
        <end position="209"/>
    </location>
</feature>
<organism evidence="3 4">
    <name type="scientific">[Phormidium ambiguum] IAM M-71</name>
    <dbReference type="NCBI Taxonomy" id="454136"/>
    <lineage>
        <taxon>Bacteria</taxon>
        <taxon>Bacillati</taxon>
        <taxon>Cyanobacteriota</taxon>
        <taxon>Cyanophyceae</taxon>
        <taxon>Oscillatoriophycideae</taxon>
        <taxon>Aerosakkonematales</taxon>
        <taxon>Aerosakkonemataceae</taxon>
        <taxon>Floridanema</taxon>
    </lineage>
</organism>
<dbReference type="Pfam" id="PF14218">
    <property type="entry name" value="COP23"/>
    <property type="match status" value="1"/>
</dbReference>
<feature type="signal peptide" evidence="2">
    <location>
        <begin position="1"/>
        <end position="28"/>
    </location>
</feature>
<dbReference type="STRING" id="454136.NIES2119_21980"/>
<comment type="caution">
    <text evidence="3">The sequence shown here is derived from an EMBL/GenBank/DDBJ whole genome shotgun (WGS) entry which is preliminary data.</text>
</comment>
<dbReference type="OrthoDB" id="490444at2"/>
<evidence type="ECO:0000313" key="4">
    <source>
        <dbReference type="Proteomes" id="UP000185860"/>
    </source>
</evidence>
<keyword evidence="2" id="KW-0732">Signal</keyword>
<protein>
    <submittedName>
        <fullName evidence="3">Uncharacterized protein</fullName>
    </submittedName>
</protein>
<sequence>MYQSNNFTAVLMMKNLFCLQLSSAIAFASAIITPQPSLAQNVTFFCGTSNGSPATIARTGTKEVPLVIWDITNSGQGSSPQQRCEEAATNFQNSRNQGNLNYITTERKDGQLFVCFAPKEKEPCSAVLFPLNNNETNPRNALQRIFRIRVVSSAPINETGDRLYISLDQFLNGGYPSLIPNNRPKPLPQTTPPTPSTPSTSPKLTVKNQ</sequence>
<accession>A0A1U7IBM2</accession>
<feature type="region of interest" description="Disordered" evidence="1">
    <location>
        <begin position="176"/>
        <end position="209"/>
    </location>
</feature>
<dbReference type="EMBL" id="MRCE01000025">
    <property type="protein sequence ID" value="OKH33962.1"/>
    <property type="molecule type" value="Genomic_DNA"/>
</dbReference>
<evidence type="ECO:0000256" key="2">
    <source>
        <dbReference type="SAM" id="SignalP"/>
    </source>
</evidence>
<name>A0A1U7IBM2_9CYAN</name>
<feature type="chain" id="PRO_5012346402" evidence="2">
    <location>
        <begin position="29"/>
        <end position="209"/>
    </location>
</feature>
<dbReference type="InterPro" id="IPR025478">
    <property type="entry name" value="COP23"/>
</dbReference>
<evidence type="ECO:0000256" key="1">
    <source>
        <dbReference type="SAM" id="MobiDB-lite"/>
    </source>
</evidence>